<feature type="compositionally biased region" description="Basic residues" evidence="16">
    <location>
        <begin position="113"/>
        <end position="132"/>
    </location>
</feature>
<reference evidence="21" key="1">
    <citation type="submission" date="2025-08" db="UniProtKB">
        <authorList>
            <consortium name="RefSeq"/>
        </authorList>
    </citation>
    <scope>IDENTIFICATION</scope>
    <source>
        <tissue evidence="21">Whole body</tissue>
    </source>
</reference>
<dbReference type="PANTHER" id="PTHR45623:SF14">
    <property type="entry name" value="CHROMODOMAIN-HELICASE-DNA-BINDING PROTEIN 1"/>
    <property type="match status" value="1"/>
</dbReference>
<feature type="compositionally biased region" description="Polar residues" evidence="16">
    <location>
        <begin position="42"/>
        <end position="52"/>
    </location>
</feature>
<feature type="compositionally biased region" description="Low complexity" evidence="16">
    <location>
        <begin position="1498"/>
        <end position="1518"/>
    </location>
</feature>
<dbReference type="PROSITE" id="PS00690">
    <property type="entry name" value="DEAH_ATP_HELICASE"/>
    <property type="match status" value="1"/>
</dbReference>
<accession>A0A8B8GMN6</accession>
<dbReference type="PROSITE" id="PS50013">
    <property type="entry name" value="CHROMO_2"/>
    <property type="match status" value="2"/>
</dbReference>
<keyword evidence="8" id="KW-0067">ATP-binding</keyword>
<dbReference type="GO" id="GO:0000785">
    <property type="term" value="C:chromatin"/>
    <property type="evidence" value="ECO:0007669"/>
    <property type="project" value="TreeGrafter"/>
</dbReference>
<feature type="compositionally biased region" description="Low complexity" evidence="16">
    <location>
        <begin position="13"/>
        <end position="41"/>
    </location>
</feature>
<dbReference type="Gene3D" id="3.40.50.300">
    <property type="entry name" value="P-loop containing nucleotide triphosphate hydrolases"/>
    <property type="match status" value="1"/>
</dbReference>
<evidence type="ECO:0000256" key="2">
    <source>
        <dbReference type="ARBA" id="ARBA00004286"/>
    </source>
</evidence>
<organism evidence="20 21">
    <name type="scientific">Sipha flava</name>
    <name type="common">yellow sugarcane aphid</name>
    <dbReference type="NCBI Taxonomy" id="143950"/>
    <lineage>
        <taxon>Eukaryota</taxon>
        <taxon>Metazoa</taxon>
        <taxon>Ecdysozoa</taxon>
        <taxon>Arthropoda</taxon>
        <taxon>Hexapoda</taxon>
        <taxon>Insecta</taxon>
        <taxon>Pterygota</taxon>
        <taxon>Neoptera</taxon>
        <taxon>Paraneoptera</taxon>
        <taxon>Hemiptera</taxon>
        <taxon>Sternorrhyncha</taxon>
        <taxon>Aphidomorpha</taxon>
        <taxon>Aphidoidea</taxon>
        <taxon>Aphididae</taxon>
        <taxon>Sipha</taxon>
    </lineage>
</organism>
<feature type="compositionally biased region" description="Polar residues" evidence="16">
    <location>
        <begin position="1519"/>
        <end position="1529"/>
    </location>
</feature>
<feature type="compositionally biased region" description="Basic and acidic residues" evidence="16">
    <location>
        <begin position="1651"/>
        <end position="1664"/>
    </location>
</feature>
<dbReference type="Pfam" id="PF18375">
    <property type="entry name" value="CDH1_2_SANT_HL1"/>
    <property type="match status" value="1"/>
</dbReference>
<evidence type="ECO:0000256" key="10">
    <source>
        <dbReference type="ARBA" id="ARBA00023125"/>
    </source>
</evidence>
<dbReference type="GO" id="GO:0140658">
    <property type="term" value="F:ATP-dependent chromatin remodeler activity"/>
    <property type="evidence" value="ECO:0007669"/>
    <property type="project" value="TreeGrafter"/>
</dbReference>
<feature type="region of interest" description="Disordered" evidence="16">
    <location>
        <begin position="939"/>
        <end position="1033"/>
    </location>
</feature>
<dbReference type="InterPro" id="IPR049730">
    <property type="entry name" value="SNF2/RAD54-like_C"/>
</dbReference>
<feature type="compositionally biased region" description="Basic and acidic residues" evidence="16">
    <location>
        <begin position="952"/>
        <end position="979"/>
    </location>
</feature>
<evidence type="ECO:0000313" key="21">
    <source>
        <dbReference type="RefSeq" id="XP_025424328.1"/>
    </source>
</evidence>
<dbReference type="GO" id="GO:0042393">
    <property type="term" value="F:histone binding"/>
    <property type="evidence" value="ECO:0007669"/>
    <property type="project" value="TreeGrafter"/>
</dbReference>
<evidence type="ECO:0000256" key="7">
    <source>
        <dbReference type="ARBA" id="ARBA00022801"/>
    </source>
</evidence>
<keyword evidence="10" id="KW-0238">DNA-binding</keyword>
<dbReference type="SUPFAM" id="SSF54160">
    <property type="entry name" value="Chromo domain-like"/>
    <property type="match status" value="2"/>
</dbReference>
<dbReference type="CDD" id="cd18793">
    <property type="entry name" value="SF2_C_SNF"/>
    <property type="match status" value="1"/>
</dbReference>
<dbReference type="InterPro" id="IPR023779">
    <property type="entry name" value="Chromodomain_CS"/>
</dbReference>
<dbReference type="CDD" id="cd17993">
    <property type="entry name" value="DEXHc_CHD1_2"/>
    <property type="match status" value="1"/>
</dbReference>
<dbReference type="RefSeq" id="XP_025424328.1">
    <property type="nucleotide sequence ID" value="XM_025568543.1"/>
</dbReference>
<feature type="compositionally biased region" description="Acidic residues" evidence="16">
    <location>
        <begin position="170"/>
        <end position="187"/>
    </location>
</feature>
<keyword evidence="12" id="KW-0539">Nucleus</keyword>
<feature type="compositionally biased region" description="Basic and acidic residues" evidence="16">
    <location>
        <begin position="1567"/>
        <end position="1588"/>
    </location>
</feature>
<dbReference type="InterPro" id="IPR027417">
    <property type="entry name" value="P-loop_NTPase"/>
</dbReference>
<feature type="domain" description="Helicase ATP-binding" evidence="18">
    <location>
        <begin position="408"/>
        <end position="578"/>
    </location>
</feature>
<keyword evidence="11" id="KW-0804">Transcription</keyword>
<keyword evidence="6" id="KW-0547">Nucleotide-binding</keyword>
<protein>
    <recommendedName>
        <fullName evidence="14">Chromodomain-helicase-DNA-binding protein 1</fullName>
    </recommendedName>
    <alternativeName>
        <fullName evidence="15">ATP-dependent helicase CHD1</fullName>
    </alternativeName>
</protein>
<sequence>MHQNASEDDSSDSDQNNENSGSLSSSSSESQSQHSEPASQEANSSEQSTEECSPSERPKRLTKTSLKLSESDDSSDYSSQVTKTTKSKSDSSDYDSETDKEEVPRSKSLASLRRQKQPTRRPITKVNPRYKRKDNSFSANSDDDYSKSRNARRRPATVSYKEESEKSDSDDYLEREEVEEKEEEPPDTSETIEKVLARRQGKRGVVGAITTFYAVEDNGDPNIECEPSEKETQYLIKWKGWSHIHNTWESINSLQVQKVKGLKKIDNFVKREDSINAWRNLMTPEDSEYYECQLELQQDLLKSYNTVERIIGESKNNAIQKEYYVKWQSLPYSDATWEVASLIERKWPKQIKEFRDRESSKRTPSKACRALKYRPKFVQLTEEPEYFGGYDEKLILRDYQLHGVNWLIHSWCKDNSVILADEMGLGKTIQTICFLYYLFHNYQVHGPFLVVVPLSTMPSWQREFSLWAPDINIVTYIGDVESRNIIRETEWCFESSKRLKFNAILTTYEIVLKDSLLLNSLSWAVLMVDEAHRLKNDDSLLYKALQGFETNHRLLITGTPLQNSLKELWALLHFIMPEKFDNWEEFEHMHDNAASKGYTKLHRQLEPYILRRVKKDVEKSLPAKVEQILRVEMTPVQRKYYKWILTKNYNALRKGSKGSSTTFLNIMIELKKCCNHALLTKPQENENTADDNLQSLLRGSGKLMLLDKLLVRLKETGHRVLIFSQMVRMLDILAEYLSYRHLPFQRLDGSIKGDIRRQALEHFNAEGSQDFCFLLSTRAGGLGINLATADTVIIFDSDWNPQNDLQAQARAHRIGQKNQVNIYRLVTKGSVEENIVERAKQKMVLDHLVIQRMDTTGRTVLDKKAKNASIPFNKDELTAILKFGAEELFKDEPGADEDPICDIDDILRRAETRDEAPTTVGDELLSAFKVASFTFDEEKEIADKSPSAQNDSENKEWEEIIPETIRKKVEEEEKAKEMEDLYLPPRSRKTLQKVNQEEKGEKSKTNESDDSSYDGSDEDQPRKRGRPRVGTKEVVKGFTDAEIRKFIKSCKRFPNPMKRIDAVAGDADLQEKPKSELKKLVQMLYDRCHEACNSENTEKESDIINEEGVKKRNRGPSIKLGGVAVNAKSVLACSEELDVLDDIIPSDEEERFKWTLDLKRVKSANFDFNWDITDDSKLLIGIYLYGLGSWEAIKIDTALGLSDKILSNEDKKPQAKHLLARSEYLLKLLKKNQVLVKGDPRPKKARKVKEGKSREVIDDDSTDNENGNKKKTIDSNPNQDEKLKLKKDVNTTKSTLTGSPKKEKKRKITTKTGPMHFTANSEPKAVNVDDIVELPKDTFLECKEKMRPVKKVLKALDDPEEKKNELRYVNHMQECLIEIGSHIGKCLEEYKDQDKIREWRSNLWFFVSKFTEFDSKKLLKIYRRGLHTNEKFEKDTKIKDKIKTKDKHKDDKKVQKSIESEDILTPVKRKSREGEDTEKAHKKQKFNSNNSLGASLITPTIVPSTPPSSSNSSSAPRSYDQSSNRYDTNYNHHRNRSTPYTSRNDNRSESRSDSRSDNRRFSSSRESNTRRERYDSSYRSRPGFRERDREIDSDMRMYEKMRYQQQAYAAYGQAAAASFYGPELYSRSNSATYLSLPPYSVSTDWHPPATEYRRDYERRPRNNS</sequence>
<dbReference type="CDD" id="cd18666">
    <property type="entry name" value="CD1_tandem_CHD1-2_like"/>
    <property type="match status" value="1"/>
</dbReference>
<evidence type="ECO:0000256" key="3">
    <source>
        <dbReference type="ARBA" id="ARBA00007025"/>
    </source>
</evidence>
<dbReference type="GO" id="GO:0003677">
    <property type="term" value="F:DNA binding"/>
    <property type="evidence" value="ECO:0007669"/>
    <property type="project" value="UniProtKB-KW"/>
</dbReference>
<dbReference type="InterPro" id="IPR000953">
    <property type="entry name" value="Chromo/chromo_shadow_dom"/>
</dbReference>
<comment type="subcellular location">
    <subcellularLocation>
        <location evidence="2">Chromosome</location>
    </subcellularLocation>
    <subcellularLocation>
        <location evidence="1">Nucleus</location>
    </subcellularLocation>
</comment>
<dbReference type="GO" id="GO:0005634">
    <property type="term" value="C:nucleus"/>
    <property type="evidence" value="ECO:0007669"/>
    <property type="project" value="UniProtKB-SubCell"/>
</dbReference>
<dbReference type="InterPro" id="IPR000330">
    <property type="entry name" value="SNF2_N"/>
</dbReference>
<dbReference type="InterPro" id="IPR056302">
    <property type="entry name" value="CHD1-2/Hrp3_HTH"/>
</dbReference>
<feature type="compositionally biased region" description="Basic and acidic residues" evidence="16">
    <location>
        <begin position="1544"/>
        <end position="1560"/>
    </location>
</feature>
<evidence type="ECO:0000259" key="19">
    <source>
        <dbReference type="PROSITE" id="PS51194"/>
    </source>
</evidence>
<feature type="compositionally biased region" description="Acidic residues" evidence="16">
    <location>
        <begin position="1"/>
        <end position="12"/>
    </location>
</feature>
<dbReference type="FunFam" id="2.40.50.40:FF:000014">
    <property type="entry name" value="Chromodomain-helicase-DNA-binding protein 2 isoform 1"/>
    <property type="match status" value="1"/>
</dbReference>
<feature type="domain" description="Chromo" evidence="17">
    <location>
        <begin position="305"/>
        <end position="366"/>
    </location>
</feature>
<dbReference type="InterPro" id="IPR023780">
    <property type="entry name" value="Chromo_domain"/>
</dbReference>
<feature type="domain" description="Chromo" evidence="17">
    <location>
        <begin position="190"/>
        <end position="280"/>
    </location>
</feature>
<dbReference type="Pfam" id="PF00176">
    <property type="entry name" value="SNF2-rel_dom"/>
    <property type="match status" value="1"/>
</dbReference>
<evidence type="ECO:0000256" key="11">
    <source>
        <dbReference type="ARBA" id="ARBA00023163"/>
    </source>
</evidence>
<name>A0A8B8GMN6_9HEMI</name>
<dbReference type="FunFam" id="3.40.50.10810:FF:000007">
    <property type="entry name" value="Chromodomain-helicase-DNA-binding protein 2 isoform 1"/>
    <property type="match status" value="1"/>
</dbReference>
<evidence type="ECO:0000313" key="20">
    <source>
        <dbReference type="Proteomes" id="UP000694846"/>
    </source>
</evidence>
<evidence type="ECO:0000259" key="17">
    <source>
        <dbReference type="PROSITE" id="PS50013"/>
    </source>
</evidence>
<feature type="domain" description="Helicase C-terminal" evidence="19">
    <location>
        <begin position="705"/>
        <end position="861"/>
    </location>
</feature>
<dbReference type="InterPro" id="IPR016197">
    <property type="entry name" value="Chromo-like_dom_sf"/>
</dbReference>
<feature type="compositionally biased region" description="Acidic residues" evidence="16">
    <location>
        <begin position="1008"/>
        <end position="1018"/>
    </location>
</feature>
<dbReference type="SMART" id="SM00487">
    <property type="entry name" value="DEXDc"/>
    <property type="match status" value="1"/>
</dbReference>
<dbReference type="GO" id="GO:0005524">
    <property type="term" value="F:ATP binding"/>
    <property type="evidence" value="ECO:0007669"/>
    <property type="project" value="UniProtKB-KW"/>
</dbReference>
<dbReference type="FunFam" id="3.40.50.300:FF:000130">
    <property type="entry name" value="Chromodomain-helicase-DNA-binding protein 2 isoform 1"/>
    <property type="match status" value="1"/>
</dbReference>
<dbReference type="InterPro" id="IPR001650">
    <property type="entry name" value="Helicase_C-like"/>
</dbReference>
<evidence type="ECO:0000256" key="12">
    <source>
        <dbReference type="ARBA" id="ARBA00023242"/>
    </source>
</evidence>
<evidence type="ECO:0000256" key="16">
    <source>
        <dbReference type="SAM" id="MobiDB-lite"/>
    </source>
</evidence>
<dbReference type="Gene3D" id="1.10.10.60">
    <property type="entry name" value="Homeodomain-like"/>
    <property type="match status" value="1"/>
</dbReference>
<keyword evidence="20" id="KW-1185">Reference proteome</keyword>
<feature type="region of interest" description="Disordered" evidence="16">
    <location>
        <begin position="1644"/>
        <end position="1664"/>
    </location>
</feature>
<dbReference type="Pfam" id="PF13907">
    <property type="entry name" value="CHD1-like_C"/>
    <property type="match status" value="1"/>
</dbReference>
<dbReference type="Pfam" id="PF23588">
    <property type="entry name" value="HTH_CHD1_Hrp3"/>
    <property type="match status" value="1"/>
</dbReference>
<feature type="compositionally biased region" description="Basic and acidic residues" evidence="16">
    <location>
        <begin position="160"/>
        <end position="169"/>
    </location>
</feature>
<proteinExistence type="inferred from homology"/>
<dbReference type="Pfam" id="PF00271">
    <property type="entry name" value="Helicase_C"/>
    <property type="match status" value="1"/>
</dbReference>
<feature type="region of interest" description="Disordered" evidence="16">
    <location>
        <begin position="1"/>
        <end position="191"/>
    </location>
</feature>
<keyword evidence="7" id="KW-0378">Hydrolase</keyword>
<dbReference type="PROSITE" id="PS51192">
    <property type="entry name" value="HELICASE_ATP_BIND_1"/>
    <property type="match status" value="1"/>
</dbReference>
<feature type="region of interest" description="Disordered" evidence="16">
    <location>
        <begin position="1239"/>
        <end position="1320"/>
    </location>
</feature>
<dbReference type="GO" id="GO:0003682">
    <property type="term" value="F:chromatin binding"/>
    <property type="evidence" value="ECO:0007669"/>
    <property type="project" value="TreeGrafter"/>
</dbReference>
<evidence type="ECO:0000256" key="4">
    <source>
        <dbReference type="ARBA" id="ARBA00022454"/>
    </source>
</evidence>
<dbReference type="Pfam" id="PF00385">
    <property type="entry name" value="Chromo"/>
    <property type="match status" value="2"/>
</dbReference>
<dbReference type="GO" id="GO:0034728">
    <property type="term" value="P:nucleosome organization"/>
    <property type="evidence" value="ECO:0007669"/>
    <property type="project" value="TreeGrafter"/>
</dbReference>
<evidence type="ECO:0000256" key="1">
    <source>
        <dbReference type="ARBA" id="ARBA00004123"/>
    </source>
</evidence>
<feature type="compositionally biased region" description="Basic and acidic residues" evidence="16">
    <location>
        <begin position="1442"/>
        <end position="1459"/>
    </location>
</feature>
<dbReference type="InterPro" id="IPR002464">
    <property type="entry name" value="DNA/RNA_helicase_DEAH_CS"/>
</dbReference>
<keyword evidence="4" id="KW-0158">Chromosome</keyword>
<evidence type="ECO:0000256" key="9">
    <source>
        <dbReference type="ARBA" id="ARBA00023015"/>
    </source>
</evidence>
<dbReference type="InterPro" id="IPR014001">
    <property type="entry name" value="Helicase_ATP-bd"/>
</dbReference>
<dbReference type="SMART" id="SM01176">
    <property type="entry name" value="DUF4208"/>
    <property type="match status" value="1"/>
</dbReference>
<keyword evidence="9" id="KW-0805">Transcription regulation</keyword>
<evidence type="ECO:0000256" key="14">
    <source>
        <dbReference type="ARBA" id="ARBA00074667"/>
    </source>
</evidence>
<dbReference type="SMART" id="SM00490">
    <property type="entry name" value="HELICc"/>
    <property type="match status" value="1"/>
</dbReference>
<feature type="compositionally biased region" description="Basic and acidic residues" evidence="16">
    <location>
        <begin position="995"/>
        <end position="1007"/>
    </location>
</feature>
<dbReference type="InterPro" id="IPR040793">
    <property type="entry name" value="CDH1_2_SANT_HL1"/>
</dbReference>
<feature type="compositionally biased region" description="Basic and acidic residues" evidence="16">
    <location>
        <begin position="1266"/>
        <end position="1290"/>
    </location>
</feature>
<dbReference type="PROSITE" id="PS51194">
    <property type="entry name" value="HELICASE_CTER"/>
    <property type="match status" value="1"/>
</dbReference>
<dbReference type="CDD" id="cd18659">
    <property type="entry name" value="CD2_tandem"/>
    <property type="match status" value="1"/>
</dbReference>
<dbReference type="PROSITE" id="PS00598">
    <property type="entry name" value="CHROMO_1"/>
    <property type="match status" value="1"/>
</dbReference>
<dbReference type="PANTHER" id="PTHR45623">
    <property type="entry name" value="CHROMODOMAIN-HELICASE-DNA-BINDING PROTEIN 3-RELATED-RELATED"/>
    <property type="match status" value="1"/>
</dbReference>
<dbReference type="OrthoDB" id="5857104at2759"/>
<dbReference type="InterPro" id="IPR025260">
    <property type="entry name" value="CHD1-like_C"/>
</dbReference>
<evidence type="ECO:0000256" key="15">
    <source>
        <dbReference type="ARBA" id="ARBA00076717"/>
    </source>
</evidence>
<dbReference type="Gene3D" id="2.40.50.40">
    <property type="match status" value="2"/>
</dbReference>
<dbReference type="CTD" id="1105"/>
<dbReference type="Proteomes" id="UP000694846">
    <property type="component" value="Unplaced"/>
</dbReference>
<comment type="similarity">
    <text evidence="3">Belongs to the SNF2/RAD54 helicase family.</text>
</comment>
<comment type="catalytic activity">
    <reaction evidence="13">
        <text>ATP + H2O = ADP + phosphate + H(+)</text>
        <dbReference type="Rhea" id="RHEA:13065"/>
        <dbReference type="ChEBI" id="CHEBI:15377"/>
        <dbReference type="ChEBI" id="CHEBI:15378"/>
        <dbReference type="ChEBI" id="CHEBI:30616"/>
        <dbReference type="ChEBI" id="CHEBI:43474"/>
        <dbReference type="ChEBI" id="CHEBI:456216"/>
    </reaction>
</comment>
<evidence type="ECO:0000256" key="8">
    <source>
        <dbReference type="ARBA" id="ARBA00022840"/>
    </source>
</evidence>
<dbReference type="GO" id="GO:0016887">
    <property type="term" value="F:ATP hydrolysis activity"/>
    <property type="evidence" value="ECO:0007669"/>
    <property type="project" value="TreeGrafter"/>
</dbReference>
<feature type="compositionally biased region" description="Basic and acidic residues" evidence="16">
    <location>
        <begin position="1239"/>
        <end position="1256"/>
    </location>
</feature>
<evidence type="ECO:0000256" key="5">
    <source>
        <dbReference type="ARBA" id="ARBA00022737"/>
    </source>
</evidence>
<gene>
    <name evidence="21" type="primary">LOC112693453</name>
</gene>
<evidence type="ECO:0000256" key="13">
    <source>
        <dbReference type="ARBA" id="ARBA00049360"/>
    </source>
</evidence>
<dbReference type="InterPro" id="IPR038718">
    <property type="entry name" value="SNF2-like_sf"/>
</dbReference>
<keyword evidence="5" id="KW-0677">Repeat</keyword>
<evidence type="ECO:0000259" key="18">
    <source>
        <dbReference type="PROSITE" id="PS51192"/>
    </source>
</evidence>
<dbReference type="Gene3D" id="6.10.140.1440">
    <property type="match status" value="1"/>
</dbReference>
<dbReference type="SMART" id="SM00298">
    <property type="entry name" value="CHROMO"/>
    <property type="match status" value="2"/>
</dbReference>
<dbReference type="GeneID" id="112693453"/>
<feature type="region of interest" description="Disordered" evidence="16">
    <location>
        <begin position="1442"/>
        <end position="1588"/>
    </location>
</feature>
<dbReference type="Gene3D" id="3.40.50.10810">
    <property type="entry name" value="Tandem AAA-ATPase domain"/>
    <property type="match status" value="1"/>
</dbReference>
<evidence type="ECO:0000256" key="6">
    <source>
        <dbReference type="ARBA" id="ARBA00022741"/>
    </source>
</evidence>
<dbReference type="SUPFAM" id="SSF52540">
    <property type="entry name" value="P-loop containing nucleoside triphosphate hydrolases"/>
    <property type="match status" value="2"/>
</dbReference>